<protein>
    <submittedName>
        <fullName evidence="1">Uncharacterized protein</fullName>
    </submittedName>
</protein>
<accession>A0AA37SQD7</accession>
<evidence type="ECO:0000313" key="1">
    <source>
        <dbReference type="EMBL" id="GLR16683.1"/>
    </source>
</evidence>
<organism evidence="1 2">
    <name type="scientific">Portibacter lacus</name>
    <dbReference type="NCBI Taxonomy" id="1099794"/>
    <lineage>
        <taxon>Bacteria</taxon>
        <taxon>Pseudomonadati</taxon>
        <taxon>Bacteroidota</taxon>
        <taxon>Saprospiria</taxon>
        <taxon>Saprospirales</taxon>
        <taxon>Haliscomenobacteraceae</taxon>
        <taxon>Portibacter</taxon>
    </lineage>
</organism>
<dbReference type="AlphaFoldDB" id="A0AA37SQD7"/>
<reference evidence="1" key="2">
    <citation type="submission" date="2023-01" db="EMBL/GenBank/DDBJ databases">
        <title>Draft genome sequence of Portibacter lacus strain NBRC 108769.</title>
        <authorList>
            <person name="Sun Q."/>
            <person name="Mori K."/>
        </authorList>
    </citation>
    <scope>NUCLEOTIDE SEQUENCE</scope>
    <source>
        <strain evidence="1">NBRC 108769</strain>
    </source>
</reference>
<dbReference type="EMBL" id="BSOH01000007">
    <property type="protein sequence ID" value="GLR16683.1"/>
    <property type="molecule type" value="Genomic_DNA"/>
</dbReference>
<gene>
    <name evidence="1" type="ORF">GCM10007940_12980</name>
</gene>
<reference evidence="1" key="1">
    <citation type="journal article" date="2014" name="Int. J. Syst. Evol. Microbiol.">
        <title>Complete genome sequence of Corynebacterium casei LMG S-19264T (=DSM 44701T), isolated from a smear-ripened cheese.</title>
        <authorList>
            <consortium name="US DOE Joint Genome Institute (JGI-PGF)"/>
            <person name="Walter F."/>
            <person name="Albersmeier A."/>
            <person name="Kalinowski J."/>
            <person name="Ruckert C."/>
        </authorList>
    </citation>
    <scope>NUCLEOTIDE SEQUENCE</scope>
    <source>
        <strain evidence="1">NBRC 108769</strain>
    </source>
</reference>
<dbReference type="Proteomes" id="UP001156666">
    <property type="component" value="Unassembled WGS sequence"/>
</dbReference>
<comment type="caution">
    <text evidence="1">The sequence shown here is derived from an EMBL/GenBank/DDBJ whole genome shotgun (WGS) entry which is preliminary data.</text>
</comment>
<evidence type="ECO:0000313" key="2">
    <source>
        <dbReference type="Proteomes" id="UP001156666"/>
    </source>
</evidence>
<name>A0AA37SQD7_9BACT</name>
<proteinExistence type="predicted"/>
<sequence>MTYLGFFPFGMVNSKLDLQVSDYFGVKINVKAEKGANQNYIIKIVLLIDNQVKGFI</sequence>
<keyword evidence="2" id="KW-1185">Reference proteome</keyword>